<gene>
    <name evidence="4" type="ORF">CYLTODRAFT_420421</name>
</gene>
<keyword evidence="3" id="KW-0472">Membrane</keyword>
<evidence type="ECO:0000256" key="3">
    <source>
        <dbReference type="SAM" id="Phobius"/>
    </source>
</evidence>
<proteinExistence type="predicted"/>
<dbReference type="GO" id="GO:0006596">
    <property type="term" value="P:polyamine biosynthetic process"/>
    <property type="evidence" value="ECO:0007669"/>
    <property type="project" value="UniProtKB-KW"/>
</dbReference>
<sequence length="594" mass="65464">MLADVVEAAASVIALPLVVFAYERALFPLYASAPTQHFLIYFVGAALAAASFWPYRISTTFKGLPAAAVYALAPNASFLVAVYSARWKSPIWGPVFTHATVLFPMLLSSGVFQSAGKSLLVKVLINATSFTLIWYGKDALYRVEYLNSVSENEVFLDLSFLYIAAAILRLPSILPPRPTVPKPEPKKGKKNKTEEKPAPEVSGEPSAMQSKSTILLVFIALAATIYPKLANSVLPHPLTEIYTHPSYPLQILQSTQSTTGLIVVGQSLDPLPNAEPRDRQMSNVRYLRAAHSLLGGVWMGPKIWRTTPTNDSLGTPLGDSIYCAFTLQEAARLVNSNPPAENALIIGLGVGISASAFMRHGLDTTIVEIDPAVYAASRDWFGLPDPGADRVFLEDARMWAAKRREMVESGESKRYDIAVHDCFSGGSIPEHVFTVEMWEDMKAILSSDGVLVVNFAGHVNSDPMRLVAHTLTTVFGQCRAFHDYYNTNDPVLLKGILEHDFINVVFFCTASDVPMTFRPANFDDFLGSALRQRVLSELREVDLKQVISNIPADKLDEFVVTDKNNPLGKLQLAQGDTHWTVMRDVLTDTFWETY</sequence>
<feature type="transmembrane region" description="Helical" evidence="3">
    <location>
        <begin position="67"/>
        <end position="85"/>
    </location>
</feature>
<dbReference type="Gene3D" id="3.40.50.150">
    <property type="entry name" value="Vaccinia Virus protein VP39"/>
    <property type="match status" value="1"/>
</dbReference>
<dbReference type="OrthoDB" id="2016285at2759"/>
<organism evidence="4 5">
    <name type="scientific">Cylindrobasidium torrendii FP15055 ss-10</name>
    <dbReference type="NCBI Taxonomy" id="1314674"/>
    <lineage>
        <taxon>Eukaryota</taxon>
        <taxon>Fungi</taxon>
        <taxon>Dikarya</taxon>
        <taxon>Basidiomycota</taxon>
        <taxon>Agaricomycotina</taxon>
        <taxon>Agaricomycetes</taxon>
        <taxon>Agaricomycetidae</taxon>
        <taxon>Agaricales</taxon>
        <taxon>Marasmiineae</taxon>
        <taxon>Physalacriaceae</taxon>
        <taxon>Cylindrobasidium</taxon>
    </lineage>
</organism>
<dbReference type="PANTHER" id="PTHR43317:SF11">
    <property type="entry name" value="POLYAMINE AMINOPROPYLTRANSFERASE 2"/>
    <property type="match status" value="1"/>
</dbReference>
<keyword evidence="5" id="KW-1185">Reference proteome</keyword>
<reference evidence="4 5" key="1">
    <citation type="journal article" date="2015" name="Fungal Genet. Biol.">
        <title>Evolution of novel wood decay mechanisms in Agaricales revealed by the genome sequences of Fistulina hepatica and Cylindrobasidium torrendii.</title>
        <authorList>
            <person name="Floudas D."/>
            <person name="Held B.W."/>
            <person name="Riley R."/>
            <person name="Nagy L.G."/>
            <person name="Koehler G."/>
            <person name="Ransdell A.S."/>
            <person name="Younus H."/>
            <person name="Chow J."/>
            <person name="Chiniquy J."/>
            <person name="Lipzen A."/>
            <person name="Tritt A."/>
            <person name="Sun H."/>
            <person name="Haridas S."/>
            <person name="LaButti K."/>
            <person name="Ohm R.A."/>
            <person name="Kues U."/>
            <person name="Blanchette R.A."/>
            <person name="Grigoriev I.V."/>
            <person name="Minto R.E."/>
            <person name="Hibbett D.S."/>
        </authorList>
    </citation>
    <scope>NUCLEOTIDE SEQUENCE [LARGE SCALE GENOMIC DNA]</scope>
    <source>
        <strain evidence="4 5">FP15055 ss-10</strain>
    </source>
</reference>
<accession>A0A0D7BGY4</accession>
<keyword evidence="3" id="KW-0812">Transmembrane</keyword>
<dbReference type="SUPFAM" id="SSF53335">
    <property type="entry name" value="S-adenosyl-L-methionine-dependent methyltransferases"/>
    <property type="match status" value="1"/>
</dbReference>
<dbReference type="PANTHER" id="PTHR43317">
    <property type="entry name" value="THERMOSPERMINE SYNTHASE ACAULIS5"/>
    <property type="match status" value="1"/>
</dbReference>
<feature type="transmembrane region" description="Helical" evidence="3">
    <location>
        <begin position="37"/>
        <end position="55"/>
    </location>
</feature>
<evidence type="ECO:0000256" key="1">
    <source>
        <dbReference type="ARBA" id="ARBA00023115"/>
    </source>
</evidence>
<dbReference type="EMBL" id="KN880479">
    <property type="protein sequence ID" value="KIY69737.1"/>
    <property type="molecule type" value="Genomic_DNA"/>
</dbReference>
<dbReference type="STRING" id="1314674.A0A0D7BGY4"/>
<dbReference type="AlphaFoldDB" id="A0A0D7BGY4"/>
<evidence type="ECO:0008006" key="6">
    <source>
        <dbReference type="Google" id="ProtNLM"/>
    </source>
</evidence>
<feature type="transmembrane region" description="Helical" evidence="3">
    <location>
        <begin position="119"/>
        <end position="135"/>
    </location>
</feature>
<feature type="compositionally biased region" description="Basic and acidic residues" evidence="2">
    <location>
        <begin position="183"/>
        <end position="198"/>
    </location>
</feature>
<evidence type="ECO:0000256" key="2">
    <source>
        <dbReference type="SAM" id="MobiDB-lite"/>
    </source>
</evidence>
<name>A0A0D7BGY4_9AGAR</name>
<evidence type="ECO:0000313" key="5">
    <source>
        <dbReference type="Proteomes" id="UP000054007"/>
    </source>
</evidence>
<keyword evidence="1" id="KW-0620">Polyamine biosynthesis</keyword>
<dbReference type="Proteomes" id="UP000054007">
    <property type="component" value="Unassembled WGS sequence"/>
</dbReference>
<dbReference type="NCBIfam" id="NF037959">
    <property type="entry name" value="MFS_SpdSyn"/>
    <property type="match status" value="1"/>
</dbReference>
<keyword evidence="3" id="KW-1133">Transmembrane helix</keyword>
<dbReference type="InterPro" id="IPR029063">
    <property type="entry name" value="SAM-dependent_MTases_sf"/>
</dbReference>
<protein>
    <recommendedName>
        <fullName evidence="6">S-adenosyl-L-methionine-dependent methyltransferase</fullName>
    </recommendedName>
</protein>
<feature type="region of interest" description="Disordered" evidence="2">
    <location>
        <begin position="178"/>
        <end position="206"/>
    </location>
</feature>
<evidence type="ECO:0000313" key="4">
    <source>
        <dbReference type="EMBL" id="KIY69737.1"/>
    </source>
</evidence>
<feature type="transmembrane region" description="Helical" evidence="3">
    <location>
        <begin position="91"/>
        <end position="112"/>
    </location>
</feature>